<keyword evidence="2" id="KW-1185">Reference proteome</keyword>
<dbReference type="STRING" id="1612308.SAMN05444581_105118"/>
<dbReference type="RefSeq" id="WP_091680603.1">
    <property type="nucleotide sequence ID" value="NZ_FOSN01000005.1"/>
</dbReference>
<dbReference type="Proteomes" id="UP000198755">
    <property type="component" value="Unassembled WGS sequence"/>
</dbReference>
<evidence type="ECO:0000313" key="2">
    <source>
        <dbReference type="Proteomes" id="UP000198755"/>
    </source>
</evidence>
<dbReference type="OrthoDB" id="7998837at2"/>
<dbReference type="EMBL" id="FOSN01000005">
    <property type="protein sequence ID" value="SFK28638.1"/>
    <property type="molecule type" value="Genomic_DNA"/>
</dbReference>
<name>A0A1I3Y9V7_9HYPH</name>
<reference evidence="1 2" key="1">
    <citation type="submission" date="2016-10" db="EMBL/GenBank/DDBJ databases">
        <authorList>
            <person name="de Groot N.N."/>
        </authorList>
    </citation>
    <scope>NUCLEOTIDE SEQUENCE [LARGE SCALE GENOMIC DNA]</scope>
    <source>
        <strain evidence="1 2">NE2</strain>
    </source>
</reference>
<organism evidence="1 2">
    <name type="scientific">Methylocapsa palsarum</name>
    <dbReference type="NCBI Taxonomy" id="1612308"/>
    <lineage>
        <taxon>Bacteria</taxon>
        <taxon>Pseudomonadati</taxon>
        <taxon>Pseudomonadota</taxon>
        <taxon>Alphaproteobacteria</taxon>
        <taxon>Hyphomicrobiales</taxon>
        <taxon>Beijerinckiaceae</taxon>
        <taxon>Methylocapsa</taxon>
    </lineage>
</organism>
<sequence length="90" mass="10101">MSTTLQKHRNPEAVSRDKIINAREFIHEESGWIGIQAELAQTYSWMGDDAGLEYALRSLIGRVNAVRMTFKELVAEKEKLAAAKKPGVVE</sequence>
<accession>A0A1I3Y9V7</accession>
<proteinExistence type="predicted"/>
<evidence type="ECO:0000313" key="1">
    <source>
        <dbReference type="EMBL" id="SFK28638.1"/>
    </source>
</evidence>
<protein>
    <submittedName>
        <fullName evidence="1">Uncharacterized protein</fullName>
    </submittedName>
</protein>
<dbReference type="AlphaFoldDB" id="A0A1I3Y9V7"/>
<gene>
    <name evidence="1" type="ORF">SAMN05444581_105118</name>
</gene>